<feature type="chain" id="PRO_5021422354" description="DNA modification methylase" evidence="1">
    <location>
        <begin position="25"/>
        <end position="182"/>
    </location>
</feature>
<name>A0A4Y9F1N3_9MICC</name>
<dbReference type="PROSITE" id="PS51257">
    <property type="entry name" value="PROKAR_LIPOPROTEIN"/>
    <property type="match status" value="1"/>
</dbReference>
<keyword evidence="1" id="KW-0732">Signal</keyword>
<evidence type="ECO:0008006" key="4">
    <source>
        <dbReference type="Google" id="ProtNLM"/>
    </source>
</evidence>
<dbReference type="AlphaFoldDB" id="A0A4Y9F1N3"/>
<organism evidence="2 3">
    <name type="scientific">Rothia nasimurium</name>
    <dbReference type="NCBI Taxonomy" id="85336"/>
    <lineage>
        <taxon>Bacteria</taxon>
        <taxon>Bacillati</taxon>
        <taxon>Actinomycetota</taxon>
        <taxon>Actinomycetes</taxon>
        <taxon>Micrococcales</taxon>
        <taxon>Micrococcaceae</taxon>
        <taxon>Rothia</taxon>
    </lineage>
</organism>
<proteinExistence type="predicted"/>
<sequence>MKNTASLTVKRASALVAIAGALLATTGCTYTNQPATTIVYSASDGQMANLLGENNQQDIQLRNIMLIAADEASQGRVLGTILNQTEEDATVTLTFPTETLTVEVPAGQEVRLENDENELLLAEAGANPGLLLKDVEVSSNVTSSTATFNVPVLDGALEEYAPYLPTAAAATPSATETASSNG</sequence>
<dbReference type="RefSeq" id="WP_135013366.1">
    <property type="nucleotide sequence ID" value="NZ_JADGLK010000037.1"/>
</dbReference>
<evidence type="ECO:0000313" key="2">
    <source>
        <dbReference type="EMBL" id="TFU21225.1"/>
    </source>
</evidence>
<evidence type="ECO:0000256" key="1">
    <source>
        <dbReference type="SAM" id="SignalP"/>
    </source>
</evidence>
<reference evidence="2 3" key="1">
    <citation type="submission" date="2019-03" db="EMBL/GenBank/DDBJ databases">
        <title>Diversity of the mouse oral microbiome.</title>
        <authorList>
            <person name="Joseph S."/>
            <person name="Aduse-Opoku J."/>
            <person name="Curtis M."/>
            <person name="Wade W."/>
            <person name="Hashim A."/>
        </authorList>
    </citation>
    <scope>NUCLEOTIDE SEQUENCE [LARGE SCALE GENOMIC DNA]</scope>
    <source>
        <strain evidence="3">irhom_31</strain>
    </source>
</reference>
<protein>
    <recommendedName>
        <fullName evidence="4">DNA modification methylase</fullName>
    </recommendedName>
</protein>
<dbReference type="EMBL" id="SPQC01000037">
    <property type="protein sequence ID" value="TFU21225.1"/>
    <property type="molecule type" value="Genomic_DNA"/>
</dbReference>
<evidence type="ECO:0000313" key="3">
    <source>
        <dbReference type="Proteomes" id="UP000297951"/>
    </source>
</evidence>
<feature type="signal peptide" evidence="1">
    <location>
        <begin position="1"/>
        <end position="24"/>
    </location>
</feature>
<dbReference type="Proteomes" id="UP000297951">
    <property type="component" value="Unassembled WGS sequence"/>
</dbReference>
<comment type="caution">
    <text evidence="2">The sequence shown here is derived from an EMBL/GenBank/DDBJ whole genome shotgun (WGS) entry which is preliminary data.</text>
</comment>
<accession>A0A4Y9F1N3</accession>
<dbReference type="OrthoDB" id="3267550at2"/>
<gene>
    <name evidence="2" type="ORF">E4U03_09695</name>
</gene>